<dbReference type="Proteomes" id="UP000051888">
    <property type="component" value="Unassembled WGS sequence"/>
</dbReference>
<dbReference type="EMBL" id="LJJC01000004">
    <property type="protein sequence ID" value="KQL54976.1"/>
    <property type="molecule type" value="Genomic_DNA"/>
</dbReference>
<comment type="similarity">
    <text evidence="1">Belongs to the transglycosylase Slt family.</text>
</comment>
<dbReference type="CDD" id="cd00254">
    <property type="entry name" value="LT-like"/>
    <property type="match status" value="1"/>
</dbReference>
<accession>A0A0Q3TLX1</accession>
<dbReference type="PATRIC" id="fig|157838.3.peg.3692"/>
<dbReference type="Gene3D" id="1.10.530.10">
    <property type="match status" value="1"/>
</dbReference>
<dbReference type="InterPro" id="IPR000189">
    <property type="entry name" value="Transglyc_AS"/>
</dbReference>
<keyword evidence="4" id="KW-1185">Reference proteome</keyword>
<dbReference type="PANTHER" id="PTHR37423:SF2">
    <property type="entry name" value="MEMBRANE-BOUND LYTIC MUREIN TRANSGLYCOSYLASE C"/>
    <property type="match status" value="1"/>
</dbReference>
<comment type="caution">
    <text evidence="3">The sequence shown here is derived from an EMBL/GenBank/DDBJ whole genome shotgun (WGS) entry which is preliminary data.</text>
</comment>
<gene>
    <name evidence="3" type="ORF">AN964_16675</name>
</gene>
<feature type="domain" description="Transglycosylase SLT" evidence="2">
    <location>
        <begin position="89"/>
        <end position="197"/>
    </location>
</feature>
<evidence type="ECO:0000256" key="1">
    <source>
        <dbReference type="ARBA" id="ARBA00007734"/>
    </source>
</evidence>
<name>A0A0Q3TLX1_9BACI</name>
<evidence type="ECO:0000313" key="3">
    <source>
        <dbReference type="EMBL" id="KQL54976.1"/>
    </source>
</evidence>
<evidence type="ECO:0000313" key="4">
    <source>
        <dbReference type="Proteomes" id="UP000051888"/>
    </source>
</evidence>
<dbReference type="InterPro" id="IPR008258">
    <property type="entry name" value="Transglycosylase_SLT_dom_1"/>
</dbReference>
<evidence type="ECO:0000259" key="2">
    <source>
        <dbReference type="Pfam" id="PF01464"/>
    </source>
</evidence>
<protein>
    <submittedName>
        <fullName evidence="3">Lytic transglycosylase</fullName>
    </submittedName>
</protein>
<dbReference type="PROSITE" id="PS00922">
    <property type="entry name" value="TRANSGLYCOSYLASE"/>
    <property type="match status" value="1"/>
</dbReference>
<reference evidence="3 4" key="1">
    <citation type="submission" date="2015-09" db="EMBL/GenBank/DDBJ databases">
        <title>Genome sequencing project for genomic taxonomy and phylogenomics of Bacillus-like bacteria.</title>
        <authorList>
            <person name="Liu B."/>
            <person name="Wang J."/>
            <person name="Zhu Y."/>
            <person name="Liu G."/>
            <person name="Chen Q."/>
            <person name="Chen Z."/>
            <person name="Lan J."/>
            <person name="Che J."/>
            <person name="Ge C."/>
            <person name="Shi H."/>
            <person name="Pan Z."/>
            <person name="Liu X."/>
        </authorList>
    </citation>
    <scope>NUCLEOTIDE SEQUENCE [LARGE SCALE GENOMIC DNA]</scope>
    <source>
        <strain evidence="3 4">LMG 18435</strain>
    </source>
</reference>
<dbReference type="SUPFAM" id="SSF53955">
    <property type="entry name" value="Lysozyme-like"/>
    <property type="match status" value="1"/>
</dbReference>
<proteinExistence type="inferred from homology"/>
<organism evidence="3 4">
    <name type="scientific">Heyndrickxia shackletonii</name>
    <dbReference type="NCBI Taxonomy" id="157838"/>
    <lineage>
        <taxon>Bacteria</taxon>
        <taxon>Bacillati</taxon>
        <taxon>Bacillota</taxon>
        <taxon>Bacilli</taxon>
        <taxon>Bacillales</taxon>
        <taxon>Bacillaceae</taxon>
        <taxon>Heyndrickxia</taxon>
    </lineage>
</organism>
<dbReference type="OrthoDB" id="9815002at2"/>
<dbReference type="STRING" id="157838.AN964_16675"/>
<dbReference type="AlphaFoldDB" id="A0A0Q3TLX1"/>
<dbReference type="PANTHER" id="PTHR37423">
    <property type="entry name" value="SOLUBLE LYTIC MUREIN TRANSGLYCOSYLASE-RELATED"/>
    <property type="match status" value="1"/>
</dbReference>
<dbReference type="GO" id="GO:0008933">
    <property type="term" value="F:peptidoglycan lytic transglycosylase activity"/>
    <property type="evidence" value="ECO:0007669"/>
    <property type="project" value="InterPro"/>
</dbReference>
<dbReference type="GO" id="GO:0016020">
    <property type="term" value="C:membrane"/>
    <property type="evidence" value="ECO:0007669"/>
    <property type="project" value="InterPro"/>
</dbReference>
<dbReference type="GO" id="GO:0000270">
    <property type="term" value="P:peptidoglycan metabolic process"/>
    <property type="evidence" value="ECO:0007669"/>
    <property type="project" value="InterPro"/>
</dbReference>
<dbReference type="Pfam" id="PF01464">
    <property type="entry name" value="SLT"/>
    <property type="match status" value="1"/>
</dbReference>
<sequence length="206" mass="22179">MNVNQLKTIMELQALQNLSSASTLASTEDNSSSLFQELLANALQDLSDNSSTGMNTISGLSSPANYINTLPLLNTIENNDSVPKDLDSLIKNAANKYDLPENLIKSVIKQESNFNPKAVSSSGASGLMQLMPSTAKSLGVTNIFDPAENIDAGSKYLRSMLDKFDGNIVLALAAYNAGPGNVERYNGVPPFKETQNYVRRITSQLV</sequence>
<dbReference type="InterPro" id="IPR023346">
    <property type="entry name" value="Lysozyme-like_dom_sf"/>
</dbReference>
<dbReference type="RefSeq" id="WP_055740772.1">
    <property type="nucleotide sequence ID" value="NZ_JAAIWL010000032.1"/>
</dbReference>